<reference evidence="1" key="1">
    <citation type="submission" date="2021-02" db="EMBL/GenBank/DDBJ databases">
        <authorList>
            <person name="Nowell W R."/>
        </authorList>
    </citation>
    <scope>NUCLEOTIDE SEQUENCE</scope>
</reference>
<dbReference type="Gene3D" id="1.20.1440.160">
    <property type="entry name" value="Tumor necrosis factor alpha-induced protein 8-like"/>
    <property type="match status" value="1"/>
</dbReference>
<evidence type="ECO:0000313" key="1">
    <source>
        <dbReference type="EMBL" id="CAF1063203.1"/>
    </source>
</evidence>
<gene>
    <name evidence="1" type="ORF">JYZ213_LOCUS19335</name>
    <name evidence="2" type="ORF">OXD698_LOCUS32996</name>
</gene>
<organism evidence="1 3">
    <name type="scientific">Adineta steineri</name>
    <dbReference type="NCBI Taxonomy" id="433720"/>
    <lineage>
        <taxon>Eukaryota</taxon>
        <taxon>Metazoa</taxon>
        <taxon>Spiralia</taxon>
        <taxon>Gnathifera</taxon>
        <taxon>Rotifera</taxon>
        <taxon>Eurotatoria</taxon>
        <taxon>Bdelloidea</taxon>
        <taxon>Adinetida</taxon>
        <taxon>Adinetidae</taxon>
        <taxon>Adineta</taxon>
    </lineage>
</organism>
<dbReference type="Proteomes" id="UP000663844">
    <property type="component" value="Unassembled WGS sequence"/>
</dbReference>
<sequence>MKFQVLYDNGIISLRPDGVQLLMALRDKFNEIIAIIVKLNNLDRMPVGPSVIDTVINNVDSMLFRPSLKCILRIKLRIELDNCQRLIHQIIGSYLTPKSHARIGFIFNFISSDEFLTYIFNFKSTGNHAIIKEITDDLRVFMRDVEIID</sequence>
<dbReference type="Pfam" id="PF05527">
    <property type="entry name" value="TNFAIP8"/>
    <property type="match status" value="1"/>
</dbReference>
<dbReference type="EMBL" id="CAJNOG010000195">
    <property type="protein sequence ID" value="CAF1063203.1"/>
    <property type="molecule type" value="Genomic_DNA"/>
</dbReference>
<dbReference type="Proteomes" id="UP000663845">
    <property type="component" value="Unassembled WGS sequence"/>
</dbReference>
<protein>
    <submittedName>
        <fullName evidence="1">Uncharacterized protein</fullName>
    </submittedName>
</protein>
<dbReference type="AlphaFoldDB" id="A0A814LCP5"/>
<dbReference type="InterPro" id="IPR038355">
    <property type="entry name" value="TNFAIP8_sf"/>
</dbReference>
<name>A0A814LCP5_9BILA</name>
<evidence type="ECO:0000313" key="2">
    <source>
        <dbReference type="EMBL" id="CAF4058840.1"/>
    </source>
</evidence>
<dbReference type="InterPro" id="IPR008477">
    <property type="entry name" value="TNFAIP8-like"/>
</dbReference>
<comment type="caution">
    <text evidence="1">The sequence shown here is derived from an EMBL/GenBank/DDBJ whole genome shotgun (WGS) entry which is preliminary data.</text>
</comment>
<accession>A0A814LCP5</accession>
<proteinExistence type="predicted"/>
<dbReference type="GO" id="GO:0042981">
    <property type="term" value="P:regulation of apoptotic process"/>
    <property type="evidence" value="ECO:0007669"/>
    <property type="project" value="InterPro"/>
</dbReference>
<dbReference type="EMBL" id="CAJOAZ010004429">
    <property type="protein sequence ID" value="CAF4058840.1"/>
    <property type="molecule type" value="Genomic_DNA"/>
</dbReference>
<evidence type="ECO:0000313" key="3">
    <source>
        <dbReference type="Proteomes" id="UP000663845"/>
    </source>
</evidence>